<evidence type="ECO:0000313" key="3">
    <source>
        <dbReference type="Proteomes" id="UP000316313"/>
    </source>
</evidence>
<dbReference type="EMBL" id="CP038141">
    <property type="protein sequence ID" value="QDH17385.1"/>
    <property type="molecule type" value="Genomic_DNA"/>
</dbReference>
<reference evidence="2 3" key="1">
    <citation type="submission" date="2019-03" db="EMBL/GenBank/DDBJ databases">
        <title>The complete genome sequence of Swingsia samuiensis NBRC107927(T).</title>
        <authorList>
            <person name="Chua K.-O."/>
            <person name="Chan K.-G."/>
            <person name="See-Too W.-S."/>
        </authorList>
    </citation>
    <scope>NUCLEOTIDE SEQUENCE [LARGE SCALE GENOMIC DNA]</scope>
    <source>
        <strain evidence="2 3">AH83</strain>
    </source>
</reference>
<accession>A0A4Y6UMX3</accession>
<dbReference type="Proteomes" id="UP000316313">
    <property type="component" value="Chromosome"/>
</dbReference>
<evidence type="ECO:0000313" key="1">
    <source>
        <dbReference type="EMBL" id="QDH16512.1"/>
    </source>
</evidence>
<keyword evidence="3" id="KW-1185">Reference proteome</keyword>
<dbReference type="KEGG" id="ssam:E3D00_07280"/>
<dbReference type="RefSeq" id="WP_141459541.1">
    <property type="nucleotide sequence ID" value="NZ_CP038141.1"/>
</dbReference>
<name>A0A4Y6UMX3_9PROT</name>
<sequence>MATASDVTKQLVTIIENAAGNAIKPAQKAKLEATAAIVGGLGDDIAPLLEERYDVDALLAGISKVEGGAIQIEDGLDDIKVALKGKPVSTPASSVPVTGYAQ</sequence>
<protein>
    <submittedName>
        <fullName evidence="2">Uncharacterized protein</fullName>
    </submittedName>
</protein>
<organism evidence="2 3">
    <name type="scientific">Swingsia samuiensis</name>
    <dbReference type="NCBI Taxonomy" id="1293412"/>
    <lineage>
        <taxon>Bacteria</taxon>
        <taxon>Pseudomonadati</taxon>
        <taxon>Pseudomonadota</taxon>
        <taxon>Alphaproteobacteria</taxon>
        <taxon>Acetobacterales</taxon>
        <taxon>Acetobacteraceae</taxon>
        <taxon>Swingsia</taxon>
    </lineage>
</organism>
<dbReference type="OrthoDB" id="7288763at2"/>
<proteinExistence type="predicted"/>
<dbReference type="EMBL" id="CP038141">
    <property type="protein sequence ID" value="QDH16512.1"/>
    <property type="molecule type" value="Genomic_DNA"/>
</dbReference>
<dbReference type="AlphaFoldDB" id="A0A4Y6UMX3"/>
<evidence type="ECO:0000313" key="2">
    <source>
        <dbReference type="EMBL" id="QDH17385.1"/>
    </source>
</evidence>
<gene>
    <name evidence="1" type="ORF">E3D00_02180</name>
    <name evidence="2" type="ORF">E3D00_07280</name>
</gene>
<dbReference type="KEGG" id="ssam:E3D00_02180"/>